<feature type="repeat" description="WD" evidence="3">
    <location>
        <begin position="2394"/>
        <end position="2417"/>
    </location>
</feature>
<keyword evidence="2" id="KW-0677">Repeat</keyword>
<dbReference type="Pfam" id="PF00400">
    <property type="entry name" value="WD40"/>
    <property type="match status" value="2"/>
</dbReference>
<gene>
    <name evidence="6" type="ORF">BN1204_061120</name>
</gene>
<evidence type="ECO:0000256" key="4">
    <source>
        <dbReference type="SAM" id="MobiDB-lite"/>
    </source>
</evidence>
<feature type="repeat" description="WD" evidence="3">
    <location>
        <begin position="1088"/>
        <end position="1129"/>
    </location>
</feature>
<feature type="region of interest" description="Disordered" evidence="4">
    <location>
        <begin position="754"/>
        <end position="790"/>
    </location>
</feature>
<feature type="region of interest" description="Disordered" evidence="4">
    <location>
        <begin position="1420"/>
        <end position="1466"/>
    </location>
</feature>
<dbReference type="PANTHER" id="PTHR44324:SF4">
    <property type="entry name" value="WD40 REPEAT DOMAIN 95"/>
    <property type="match status" value="1"/>
</dbReference>
<accession>A0A0F7UPP2</accession>
<dbReference type="InterPro" id="IPR002048">
    <property type="entry name" value="EF_hand_dom"/>
</dbReference>
<feature type="compositionally biased region" description="Pro residues" evidence="4">
    <location>
        <begin position="1638"/>
        <end position="1647"/>
    </location>
</feature>
<dbReference type="InterPro" id="IPR051242">
    <property type="entry name" value="WD-EF-hand_domain"/>
</dbReference>
<dbReference type="SMART" id="SM00320">
    <property type="entry name" value="WD40"/>
    <property type="match status" value="11"/>
</dbReference>
<name>A0A0F7UPP2_NEOCL</name>
<organism evidence="6">
    <name type="scientific">Neospora caninum (strain Liverpool)</name>
    <dbReference type="NCBI Taxonomy" id="572307"/>
    <lineage>
        <taxon>Eukaryota</taxon>
        <taxon>Sar</taxon>
        <taxon>Alveolata</taxon>
        <taxon>Apicomplexa</taxon>
        <taxon>Conoidasida</taxon>
        <taxon>Coccidia</taxon>
        <taxon>Eucoccidiorida</taxon>
        <taxon>Eimeriorina</taxon>
        <taxon>Sarcocystidae</taxon>
        <taxon>Neospora</taxon>
    </lineage>
</organism>
<keyword evidence="1 3" id="KW-0853">WD repeat</keyword>
<dbReference type="Gene3D" id="2.130.10.10">
    <property type="entry name" value="YVTN repeat-like/Quinoprotein amine dehydrogenase"/>
    <property type="match status" value="3"/>
</dbReference>
<feature type="compositionally biased region" description="Basic and acidic residues" evidence="4">
    <location>
        <begin position="1680"/>
        <end position="1690"/>
    </location>
</feature>
<feature type="region of interest" description="Disordered" evidence="4">
    <location>
        <begin position="2680"/>
        <end position="2708"/>
    </location>
</feature>
<feature type="repeat" description="WD" evidence="3">
    <location>
        <begin position="1046"/>
        <end position="1087"/>
    </location>
</feature>
<sequence>MAQPGPSVPLSKDGPALSRSSSSSSLWSVGKGGNRGETRSKPVNGKASHKQNRAPRHKGRFANSEALVGRAWEALVNTFAGCHYILRQNEHGLHPLFPPISTSPPMKRTGASGGRGSLLISQPFQSNALTYQHALGLPACDDPLRCLTGGQENSRENDPGRRSTKNPVARERVSDAFSGGRSAGPAALVDAFPNSLGNGHGGKRDGTSSATESENYVQTPRQLLRKRSTRRGVLSEAEMLDRLTNQKIAEIQYEFAARNGEVDVVEFIHILGRQLRDAEETEVDCVAGAPRNKNTLEGVSSLSCLPGPAQILLGGGSVAAGGMVSASCTEALGSEGGDCDTASGFYAKGLSARSRRLSVTRAKDERAEGLSLFGDSDLDLDAEGGRIRGRGSISHDTIQRELEEAGRLMELFDLIDVDDTQKVSWEAFTTFVVDRGRNGDALKRLHMQRLEKADFHDTRVHVCAIERLTTAYDPSIGLDVVFYYEEGSKTVELVDPLLKPIQNQPPLQRTFNITAVAYCPLVHHLVVAAADLSLTFYDLKGTLVCQDSNDFRIPSPSTQARGPRSGSPSASASRGNATDSPGAQSSPFWRVTRTFKTRTSQIVLFPSSSRPWIFSADHEGSIYAWDLEKICGGSLGASTSSRVALSADPLADTGGENPQSRVVSEARAIDLATLVPPSKSDGIRPLYLRRLASSSSPGVLSWTRVGAPSSGGISPYTDSARGRSDHASGRSSYRALSSGGNFGWVRGIKSGDCVPGTPGAARSQSPASLQPRSGRRSASTQLERNRGASLVREISASDGVSLFDSFANESRPSIALGSRHQRKASRERANSLAANGEAGGPSDSRPRSPQEAFSQSRPPSEASESDRSGVLVSQSSAGSPHCQPLCSDDRTAQRGSNLSSLCATNRSRKEGVFASTSGCRRRVRQSPGYVCSTNSGGQFGPSGGARCQTGETSPSTKAQSSSPRGALRLLYHQSRATGSSGSASRSSSQAFQPSPSGGGPSRGASVSSPSNTDLLSRRLGHSGGGAEASVPAPQEPQFQFLCWRQYRAHGDIVTAFEELEVMDLLASCGMDAKIYLWDAESGELKRSLDGHVRGVRALCFDVENRVLLSGGFDYKLLAWNPYVGKKLHTVRGHSAPVVSICMLGPQSRQFVSFDSEGIVKAWDLSTSACLQTLVTEDQSCVRAVIALPYHRTLVSAGRKLVALKYGLIQESTSAGSGRGARNDFQPAWGGKSPVRHRSQHTLFGKTSLGLKGRGAQLDEGGSPESSAEPLLAKAVAHLVVRVLVTAAGKHLRVWDLCTGALVSSIEHVCQGDHCISDICMDEKGRKVFVADQQGCICAYSVCTGQLLQRFSSHRSEVSQLLYVGGEDKNLISVSWDRSIVIHNDAPVSPPKKARGGCLTAGEWEGAAALPCTPSVAVGSPQSSGGLAAVPPEPTRAGEEDASGTCALPADRPKSEPRMAVEGSPGRTCSSWRSFVGSGGRRVPRAPSRGLVVGYRSDLDKGGSPPHGTRHASSEDPALSTLARAGAVPADSPQARGEGRIWRKVKNAHLGDVTCCAFSRRLGMLATGGTDRAIFVWDYERLRRVTSLFGHRHELANVSFIEPLPLLCSADVGGTLCIWVLPPHPHALRVLETVPSPALGPHPAPPGPAHVMGTGSSSRRASDPPGAGDGLGGGAGLPGGRSREAWKERRGVTWQPTEPGLSGHRRLSTEGPSKGTARAGGTGTAAGSLHAVSLPPHVYPGLSRDSSDAVRLSSGDGRVASPLGHTSRDGQRGSPVLRAPNGVGEASEVPNAPASANASAPPSSGPAVDSRVRGLPVTLLLLRIVDMERVGTTTPLTALAVACRMPAASGASEGRCLRFANSAIATCSPPHGEGTDLLSPASTSQSATGSGQAGLTRKLSPPPSLQGGMQRRTSRGQEDTTDIPGVPHSTTFLTSNDGSEPPASRLDDTSTASDAILATGASRVRQPCSNPSGNDAPREDTSSPSLSFLRSHSEELGSVGEILIFAGDERGRVRVWDVSVILALLPGTEQVMPKTDWQPHRVYCDDLRDSTMGLFKQMVPLHRVAKLPFYALPKPTDSNAATMQTRGRWPESPPCLPSRLATSKAALVEERERLDSGSAARGEDRELAAGWPQTRPASPEAVDPAWVGREGTSSLAQNRVRISSADAPTNGNALALPSRPARGSPDSRPPSRPLAPIVARVRDERGVTPTVQGAARSSTRPDARETDPGDTAGSSLARYPSSEPLTTQRRNSVRAPGAGALGLPDRSSSVTARLSGGPGSGVGGADSVDVSPYFGCNWSGEPAATMDPFLPTDEAPALFPRAPVKLVGMWKAHRGSVKSLQVLPLGNSSLQRNARSAHSGRVRTSPSGASDEELGSVNPQSAPSRRGRPPPVKTLLVSAGEDGAARIWDVSALSRSEEPPRRTLPTMFLDLAQERHSAPMRGAGLKPAHGPSFAHYPSLPAPSREAGVDGDVRDSALAPTPAARNSPLRLQTHGSVPALPPSRSPRSGDKDSRAGCPRSTEAGGTWPDAEERGAWAVPSSDSSCASGASNFRVGTLSRGSTPWRAGRGGALGGPDQSVVLVGDLQAQASAFQGEAGRGSDAYGEPPAVGLTVGCATLWDIDFAELDGAPGVGNGSGAPPVGARRLLETHLRVKELARQQQLKEEQAAVQLERSLQFEVPHLLLPRGGKDPSEEGEARRGRDGGGDSRKTLQKDALPEEYAIGPNGQFILGGGNWVKGGDKGGGIWAAVYAKRRSLMDRTASF</sequence>
<feature type="region of interest" description="Disordered" evidence="4">
    <location>
        <begin position="711"/>
        <end position="736"/>
    </location>
</feature>
<feature type="region of interest" description="Disordered" evidence="4">
    <location>
        <begin position="148"/>
        <end position="221"/>
    </location>
</feature>
<feature type="region of interest" description="Disordered" evidence="4">
    <location>
        <begin position="2350"/>
        <end position="2393"/>
    </location>
</feature>
<feature type="compositionally biased region" description="Low complexity" evidence="4">
    <location>
        <begin position="1784"/>
        <end position="1807"/>
    </location>
</feature>
<feature type="compositionally biased region" description="Basic and acidic residues" evidence="4">
    <location>
        <begin position="2110"/>
        <end position="2126"/>
    </location>
</feature>
<reference evidence="6" key="1">
    <citation type="journal article" date="2015" name="PLoS ONE">
        <title>Comprehensive Evaluation of Toxoplasma gondii VEG and Neospora caninum LIV Genomes with Tachyzoite Stage Transcriptome and Proteome Defines Novel Transcript Features.</title>
        <authorList>
            <person name="Ramaprasad A."/>
            <person name="Mourier T."/>
            <person name="Naeem R."/>
            <person name="Malas T.B."/>
            <person name="Moussa E."/>
            <person name="Panigrahi A."/>
            <person name="Vermont S.J."/>
            <person name="Otto T.D."/>
            <person name="Wastling J."/>
            <person name="Pain A."/>
        </authorList>
    </citation>
    <scope>NUCLEOTIDE SEQUENCE</scope>
    <source>
        <strain evidence="6">Liverpool</strain>
    </source>
</reference>
<feature type="compositionally biased region" description="Basic and acidic residues" evidence="4">
    <location>
        <begin position="2685"/>
        <end position="2708"/>
    </location>
</feature>
<dbReference type="InterPro" id="IPR001680">
    <property type="entry name" value="WD40_rpt"/>
</dbReference>
<feature type="compositionally biased region" description="Polar residues" evidence="4">
    <location>
        <begin position="949"/>
        <end position="963"/>
    </location>
</feature>
<feature type="compositionally biased region" description="Low complexity" evidence="4">
    <location>
        <begin position="17"/>
        <end position="28"/>
    </location>
</feature>
<feature type="compositionally biased region" description="Polar residues" evidence="4">
    <location>
        <begin position="762"/>
        <end position="782"/>
    </location>
</feature>
<feature type="region of interest" description="Disordered" evidence="4">
    <location>
        <begin position="1"/>
        <end position="61"/>
    </location>
</feature>
<feature type="region of interest" description="Disordered" evidence="4">
    <location>
        <begin position="924"/>
        <end position="1031"/>
    </location>
</feature>
<proteinExistence type="predicted"/>
<dbReference type="SUPFAM" id="SSF50998">
    <property type="entry name" value="Quinoprotein alcohol dehydrogenase-like"/>
    <property type="match status" value="1"/>
</dbReference>
<dbReference type="GO" id="GO:0005509">
    <property type="term" value="F:calcium ion binding"/>
    <property type="evidence" value="ECO:0007669"/>
    <property type="project" value="InterPro"/>
</dbReference>
<feature type="compositionally biased region" description="Polar residues" evidence="4">
    <location>
        <begin position="2350"/>
        <end position="2367"/>
    </location>
</feature>
<feature type="repeat" description="WD" evidence="3">
    <location>
        <begin position="1130"/>
        <end position="1172"/>
    </location>
</feature>
<feature type="compositionally biased region" description="Polar residues" evidence="4">
    <location>
        <begin position="207"/>
        <end position="221"/>
    </location>
</feature>
<feature type="region of interest" description="Disordered" evidence="4">
    <location>
        <begin position="1212"/>
        <end position="1236"/>
    </location>
</feature>
<evidence type="ECO:0000256" key="1">
    <source>
        <dbReference type="ARBA" id="ARBA00022574"/>
    </source>
</evidence>
<feature type="compositionally biased region" description="Polar residues" evidence="4">
    <location>
        <begin position="576"/>
        <end position="587"/>
    </location>
</feature>
<dbReference type="PROSITE" id="PS00678">
    <property type="entry name" value="WD_REPEATS_1"/>
    <property type="match status" value="1"/>
</dbReference>
<feature type="region of interest" description="Disordered" evidence="4">
    <location>
        <begin position="2077"/>
        <end position="2097"/>
    </location>
</feature>
<dbReference type="PROSITE" id="PS50222">
    <property type="entry name" value="EF_HAND_2"/>
    <property type="match status" value="1"/>
</dbReference>
<feature type="compositionally biased region" description="Gly residues" evidence="4">
    <location>
        <begin position="1666"/>
        <end position="1678"/>
    </location>
</feature>
<feature type="compositionally biased region" description="Low complexity" evidence="4">
    <location>
        <begin position="560"/>
        <end position="575"/>
    </location>
</feature>
<evidence type="ECO:0000313" key="6">
    <source>
        <dbReference type="EMBL" id="CEL70430.1"/>
    </source>
</evidence>
<dbReference type="InterPro" id="IPR019775">
    <property type="entry name" value="WD40_repeat_CS"/>
</dbReference>
<feature type="compositionally biased region" description="Low complexity" evidence="4">
    <location>
        <begin position="973"/>
        <end position="995"/>
    </location>
</feature>
<feature type="compositionally biased region" description="Low complexity" evidence="4">
    <location>
        <begin position="2176"/>
        <end position="2185"/>
    </location>
</feature>
<dbReference type="PANTHER" id="PTHR44324">
    <property type="entry name" value="WD40 REPEAT DOMAIN 95"/>
    <property type="match status" value="1"/>
</dbReference>
<feature type="compositionally biased region" description="Polar residues" evidence="4">
    <location>
        <begin position="1927"/>
        <end position="1937"/>
    </location>
</feature>
<dbReference type="PROSITE" id="PS50294">
    <property type="entry name" value="WD_REPEATS_REGION"/>
    <property type="match status" value="1"/>
</dbReference>
<feature type="repeat" description="WD" evidence="3">
    <location>
        <begin position="1545"/>
        <end position="1586"/>
    </location>
</feature>
<feature type="compositionally biased region" description="Polar residues" evidence="4">
    <location>
        <begin position="2208"/>
        <end position="2217"/>
    </location>
</feature>
<dbReference type="InterPro" id="IPR011047">
    <property type="entry name" value="Quinoprotein_ADH-like_sf"/>
</dbReference>
<feature type="compositionally biased region" description="Polar residues" evidence="4">
    <location>
        <begin position="1879"/>
        <end position="1889"/>
    </location>
</feature>
<feature type="region of interest" description="Disordered" evidence="4">
    <location>
        <begin position="814"/>
        <end position="893"/>
    </location>
</feature>
<feature type="region of interest" description="Disordered" evidence="4">
    <location>
        <begin position="2110"/>
        <end position="2145"/>
    </location>
</feature>
<feature type="region of interest" description="Disordered" evidence="4">
    <location>
        <begin position="1873"/>
        <end position="1985"/>
    </location>
</feature>
<feature type="compositionally biased region" description="Basic residues" evidence="4">
    <location>
        <begin position="47"/>
        <end position="60"/>
    </location>
</feature>
<protein>
    <submittedName>
        <fullName evidence="6">WD-repeat protein, putative</fullName>
    </submittedName>
</protein>
<dbReference type="PROSITE" id="PS50082">
    <property type="entry name" value="WD_REPEATS_2"/>
    <property type="match status" value="5"/>
</dbReference>
<feature type="region of interest" description="Disordered" evidence="4">
    <location>
        <begin position="2438"/>
        <end position="2547"/>
    </location>
</feature>
<feature type="region of interest" description="Disordered" evidence="4">
    <location>
        <begin position="1495"/>
        <end position="1516"/>
    </location>
</feature>
<feature type="compositionally biased region" description="Polar residues" evidence="4">
    <location>
        <begin position="2162"/>
        <end position="2171"/>
    </location>
</feature>
<evidence type="ECO:0000256" key="2">
    <source>
        <dbReference type="ARBA" id="ARBA00022737"/>
    </source>
</evidence>
<dbReference type="EMBL" id="LN714487">
    <property type="protein sequence ID" value="CEL70430.1"/>
    <property type="molecule type" value="Genomic_DNA"/>
</dbReference>
<feature type="region of interest" description="Disordered" evidence="4">
    <location>
        <begin position="554"/>
        <end position="588"/>
    </location>
</feature>
<feature type="compositionally biased region" description="Low complexity" evidence="4">
    <location>
        <begin position="2535"/>
        <end position="2547"/>
    </location>
</feature>
<feature type="region of interest" description="Disordered" evidence="4">
    <location>
        <begin position="2162"/>
        <end position="2285"/>
    </location>
</feature>
<feature type="region of interest" description="Disordered" evidence="4">
    <location>
        <begin position="1638"/>
        <end position="1809"/>
    </location>
</feature>
<dbReference type="InterPro" id="IPR015943">
    <property type="entry name" value="WD40/YVTN_repeat-like_dom_sf"/>
</dbReference>
<evidence type="ECO:0000259" key="5">
    <source>
        <dbReference type="PROSITE" id="PS50222"/>
    </source>
</evidence>
<feature type="domain" description="EF-hand" evidence="5">
    <location>
        <begin position="403"/>
        <end position="438"/>
    </location>
</feature>
<evidence type="ECO:0000256" key="3">
    <source>
        <dbReference type="PROSITE-ProRule" id="PRU00221"/>
    </source>
</evidence>